<dbReference type="Proteomes" id="UP000013827">
    <property type="component" value="Unassembled WGS sequence"/>
</dbReference>
<dbReference type="SUPFAM" id="SSF69572">
    <property type="entry name" value="Activating enzymes of the ubiquitin-like proteins"/>
    <property type="match status" value="2"/>
</dbReference>
<evidence type="ECO:0000256" key="8">
    <source>
        <dbReference type="SAM" id="SignalP"/>
    </source>
</evidence>
<dbReference type="InterPro" id="IPR000594">
    <property type="entry name" value="ThiF_NAD_FAD-bd"/>
</dbReference>
<dbReference type="InterPro" id="IPR000011">
    <property type="entry name" value="UBQ/SUMO-activ_enz_E1-like"/>
</dbReference>
<organism evidence="10 11">
    <name type="scientific">Emiliania huxleyi (strain CCMP1516)</name>
    <dbReference type="NCBI Taxonomy" id="280463"/>
    <lineage>
        <taxon>Eukaryota</taxon>
        <taxon>Haptista</taxon>
        <taxon>Haptophyta</taxon>
        <taxon>Prymnesiophyceae</taxon>
        <taxon>Isochrysidales</taxon>
        <taxon>Noelaerhabdaceae</taxon>
        <taxon>Emiliania</taxon>
    </lineage>
</organism>
<evidence type="ECO:0000256" key="4">
    <source>
        <dbReference type="ARBA" id="ARBA00022786"/>
    </source>
</evidence>
<dbReference type="Gene3D" id="2.40.30.180">
    <property type="entry name" value="Ubiquitin-activating enzyme E1, FCCH domain"/>
    <property type="match status" value="1"/>
</dbReference>
<dbReference type="eggNOG" id="KOG2012">
    <property type="taxonomic scope" value="Eukaryota"/>
</dbReference>
<dbReference type="GeneID" id="17261189"/>
<evidence type="ECO:0000256" key="7">
    <source>
        <dbReference type="PROSITE-ProRule" id="PRU10132"/>
    </source>
</evidence>
<evidence type="ECO:0000256" key="5">
    <source>
        <dbReference type="ARBA" id="ARBA00022840"/>
    </source>
</evidence>
<dbReference type="PRINTS" id="PR01849">
    <property type="entry name" value="UBIQUITINACT"/>
</dbReference>
<evidence type="ECO:0000313" key="11">
    <source>
        <dbReference type="Proteomes" id="UP000013827"/>
    </source>
</evidence>
<feature type="signal peptide" evidence="8">
    <location>
        <begin position="1"/>
        <end position="16"/>
    </location>
</feature>
<dbReference type="Pfam" id="PF00899">
    <property type="entry name" value="ThiF"/>
    <property type="match status" value="3"/>
</dbReference>
<dbReference type="PANTHER" id="PTHR10953">
    <property type="entry name" value="UBIQUITIN-ACTIVATING ENZYME E1"/>
    <property type="match status" value="1"/>
</dbReference>
<comment type="similarity">
    <text evidence="1">Belongs to the ubiquitin-activating E1 family.</text>
</comment>
<dbReference type="InterPro" id="IPR042063">
    <property type="entry name" value="Ubi_acti_E1_SCCH"/>
</dbReference>
<dbReference type="Gene3D" id="3.50.50.80">
    <property type="entry name" value="Ubiquitin-activating enzyme E1, inactive adenylation domain, subdomain 1"/>
    <property type="match status" value="1"/>
</dbReference>
<dbReference type="InterPro" id="IPR035985">
    <property type="entry name" value="Ubiquitin-activating_enz"/>
</dbReference>
<dbReference type="KEGG" id="ehx:EMIHUDRAFT_459406"/>
<evidence type="ECO:0000256" key="6">
    <source>
        <dbReference type="ARBA" id="ARBA00043952"/>
    </source>
</evidence>
<reference evidence="10" key="2">
    <citation type="submission" date="2024-10" db="UniProtKB">
        <authorList>
            <consortium name="EnsemblProtists"/>
        </authorList>
    </citation>
    <scope>IDENTIFICATION</scope>
</reference>
<dbReference type="PROSITE" id="PS00865">
    <property type="entry name" value="UBIQUITIN_ACTIVAT_2"/>
    <property type="match status" value="1"/>
</dbReference>
<dbReference type="GO" id="GO:0005737">
    <property type="term" value="C:cytoplasm"/>
    <property type="evidence" value="ECO:0007669"/>
    <property type="project" value="TreeGrafter"/>
</dbReference>
<dbReference type="RefSeq" id="XP_005767469.1">
    <property type="nucleotide sequence ID" value="XM_005767412.1"/>
</dbReference>
<dbReference type="Pfam" id="PF09358">
    <property type="entry name" value="E1_UFD"/>
    <property type="match status" value="1"/>
</dbReference>
<dbReference type="Gene3D" id="3.40.50.12550">
    <property type="entry name" value="Ubiquitin-activating enzyme E1, inactive adenylation domain, subdomain 2"/>
    <property type="match status" value="1"/>
</dbReference>
<dbReference type="GO" id="GO:0019948">
    <property type="term" value="F:SUMO activating enzyme activity"/>
    <property type="evidence" value="ECO:0007669"/>
    <property type="project" value="TreeGrafter"/>
</dbReference>
<reference evidence="11" key="1">
    <citation type="journal article" date="2013" name="Nature">
        <title>Pan genome of the phytoplankton Emiliania underpins its global distribution.</title>
        <authorList>
            <person name="Read B.A."/>
            <person name="Kegel J."/>
            <person name="Klute M.J."/>
            <person name="Kuo A."/>
            <person name="Lefebvre S.C."/>
            <person name="Maumus F."/>
            <person name="Mayer C."/>
            <person name="Miller J."/>
            <person name="Monier A."/>
            <person name="Salamov A."/>
            <person name="Young J."/>
            <person name="Aguilar M."/>
            <person name="Claverie J.M."/>
            <person name="Frickenhaus S."/>
            <person name="Gonzalez K."/>
            <person name="Herman E.K."/>
            <person name="Lin Y.C."/>
            <person name="Napier J."/>
            <person name="Ogata H."/>
            <person name="Sarno A.F."/>
            <person name="Shmutz J."/>
            <person name="Schroeder D."/>
            <person name="de Vargas C."/>
            <person name="Verret F."/>
            <person name="von Dassow P."/>
            <person name="Valentin K."/>
            <person name="Van de Peer Y."/>
            <person name="Wheeler G."/>
            <person name="Dacks J.B."/>
            <person name="Delwiche C.F."/>
            <person name="Dyhrman S.T."/>
            <person name="Glockner G."/>
            <person name="John U."/>
            <person name="Richards T."/>
            <person name="Worden A.Z."/>
            <person name="Zhang X."/>
            <person name="Grigoriev I.V."/>
            <person name="Allen A.E."/>
            <person name="Bidle K."/>
            <person name="Borodovsky M."/>
            <person name="Bowler C."/>
            <person name="Brownlee C."/>
            <person name="Cock J.M."/>
            <person name="Elias M."/>
            <person name="Gladyshev V.N."/>
            <person name="Groth M."/>
            <person name="Guda C."/>
            <person name="Hadaegh A."/>
            <person name="Iglesias-Rodriguez M.D."/>
            <person name="Jenkins J."/>
            <person name="Jones B.M."/>
            <person name="Lawson T."/>
            <person name="Leese F."/>
            <person name="Lindquist E."/>
            <person name="Lobanov A."/>
            <person name="Lomsadze A."/>
            <person name="Malik S.B."/>
            <person name="Marsh M.E."/>
            <person name="Mackinder L."/>
            <person name="Mock T."/>
            <person name="Mueller-Roeber B."/>
            <person name="Pagarete A."/>
            <person name="Parker M."/>
            <person name="Probert I."/>
            <person name="Quesneville H."/>
            <person name="Raines C."/>
            <person name="Rensing S.A."/>
            <person name="Riano-Pachon D.M."/>
            <person name="Richier S."/>
            <person name="Rokitta S."/>
            <person name="Shiraiwa Y."/>
            <person name="Soanes D.M."/>
            <person name="van der Giezen M."/>
            <person name="Wahlund T.M."/>
            <person name="Williams B."/>
            <person name="Wilson W."/>
            <person name="Wolfe G."/>
            <person name="Wurch L.L."/>
        </authorList>
    </citation>
    <scope>NUCLEOTIDE SEQUENCE</scope>
</reference>
<protein>
    <recommendedName>
        <fullName evidence="9">Ubiquitin-activating enzyme E1 C-terminal domain-containing protein</fullName>
    </recommendedName>
</protein>
<dbReference type="InterPro" id="IPR018965">
    <property type="entry name" value="Ub-activating_enz_E1_C"/>
</dbReference>
<dbReference type="InterPro" id="IPR042449">
    <property type="entry name" value="Ub-E1_IAD_1"/>
</dbReference>
<dbReference type="GO" id="GO:0016925">
    <property type="term" value="P:protein sumoylation"/>
    <property type="evidence" value="ECO:0007669"/>
    <property type="project" value="TreeGrafter"/>
</dbReference>
<keyword evidence="4" id="KW-0833">Ubl conjugation pathway</keyword>
<dbReference type="InterPro" id="IPR045886">
    <property type="entry name" value="ThiF/MoeB/HesA"/>
</dbReference>
<dbReference type="InterPro" id="IPR042302">
    <property type="entry name" value="E1_FCCH_sf"/>
</dbReference>
<feature type="active site" description="Glycyl thioester intermediate" evidence="7">
    <location>
        <position position="662"/>
    </location>
</feature>
<dbReference type="Gene3D" id="3.40.50.720">
    <property type="entry name" value="NAD(P)-binding Rossmann-like Domain"/>
    <property type="match status" value="2"/>
</dbReference>
<name>A0A0D3IUV5_EMIH1</name>
<evidence type="ECO:0000256" key="2">
    <source>
        <dbReference type="ARBA" id="ARBA00022598"/>
    </source>
</evidence>
<keyword evidence="2" id="KW-0436">Ligase</keyword>
<evidence type="ECO:0000313" key="10">
    <source>
        <dbReference type="EnsemblProtists" id="EOD15040"/>
    </source>
</evidence>
<comment type="pathway">
    <text evidence="6">Protein modification.</text>
</comment>
<sequence>MMVASMMAVLALSAAGLSPPRLPARTSRSERRFALRRLRGGATADPIDEKLYSRQLYVMGRAAQLSLGSASVLLLGLTGLGAEVSKNLALAGVAQLDVHDAEEASLADLSSSWLLKPEDVGTARHAQAVDRLAPLNEHVRVRALGGDGRPLAEGDGQAACRLAGADGGEWWEREGAIDGYTVVVACDMPHAPLARLSAAARASGAKLVACWSAGLAGGVFVDCGEAFVVSDPTGEPPRQALLEHVSCGEEGVATTVQEQPHGLQDGDVVRFEGVRGMEALCAEGRTFAVRATGRHTLSVGDTRGCGEFVGGGRLVQVKQPVSLDFKPFEAASEEVGQLLHEVGGRRASRSLTLHAAFAGLHALPAGCPPGSDQRGAALLAAAREAAGGGAELDEALLVRFGRSSGGALAPVSSFIGGVAAQEALKAVTGKFTPLRQFLYWDALEALPAPPPAAAECAPRGDRYDGSRAVIGEAALAALRRGRYFVVGAGALGCEWLKCLALLGAATDGGVVHVTDMDQIERSNLNRQFLFRPSDLGAPKSTAAAAKCAQLNPAFRAVAHEAAVGAPGSPFDDAFWGGLDGVISALDNVMVRDQRARQRDGVISALDNVAARLHVDRMCVLHRKPLLESGTAGTKANTQVVLPGLTASYGASADPPDDDIPVCTVKAFPYAFWNSYLKLGFPLVALSEPEPPETFQLPASADGARGEAWSEWSRVEVDGGGGELRLSQLVARLEERFGHEVSFLSTSGGMLLYSPLSPPASQQRWLSMGVGAAVDEALGGGRGGERLVQLQASLYDEESEEDVEAPPILYRRRD</sequence>
<evidence type="ECO:0000259" key="9">
    <source>
        <dbReference type="SMART" id="SM00985"/>
    </source>
</evidence>
<dbReference type="OMA" id="CEINEYV"/>
<proteinExistence type="inferred from homology"/>
<dbReference type="GO" id="GO:0031510">
    <property type="term" value="C:SUMO activating enzyme complex"/>
    <property type="evidence" value="ECO:0007669"/>
    <property type="project" value="TreeGrafter"/>
</dbReference>
<keyword evidence="8" id="KW-0732">Signal</keyword>
<dbReference type="PANTHER" id="PTHR10953:SF198">
    <property type="entry name" value="E1 UBIQUITIN-ACTIVATING ENZYME"/>
    <property type="match status" value="1"/>
</dbReference>
<dbReference type="GO" id="GO:0005524">
    <property type="term" value="F:ATP binding"/>
    <property type="evidence" value="ECO:0007669"/>
    <property type="project" value="UniProtKB-KW"/>
</dbReference>
<dbReference type="EnsemblProtists" id="EOD15040">
    <property type="protein sequence ID" value="EOD15040"/>
    <property type="gene ID" value="EMIHUDRAFT_459406"/>
</dbReference>
<dbReference type="PaxDb" id="2903-EOD15040"/>
<accession>A0A0D3IUV5</accession>
<feature type="chain" id="PRO_5044291221" description="Ubiquitin-activating enzyme E1 C-terminal domain-containing protein" evidence="8">
    <location>
        <begin position="17"/>
        <end position="813"/>
    </location>
</feature>
<dbReference type="STRING" id="2903.R1DKR3"/>
<keyword evidence="3" id="KW-0547">Nucleotide-binding</keyword>
<keyword evidence="5" id="KW-0067">ATP-binding</keyword>
<feature type="domain" description="Ubiquitin-activating enzyme E1 C-terminal" evidence="9">
    <location>
        <begin position="671"/>
        <end position="807"/>
    </location>
</feature>
<dbReference type="AlphaFoldDB" id="A0A0D3IUV5"/>
<dbReference type="Gene3D" id="3.10.290.60">
    <property type="entry name" value="Ubiquitin-activating enzyme E1, UFD domain"/>
    <property type="match status" value="1"/>
</dbReference>
<dbReference type="SMART" id="SM00985">
    <property type="entry name" value="UBA_e1_C"/>
    <property type="match status" value="1"/>
</dbReference>
<dbReference type="HOGENOM" id="CLU_347321_0_0_1"/>
<evidence type="ECO:0000256" key="1">
    <source>
        <dbReference type="ARBA" id="ARBA00005673"/>
    </source>
</evidence>
<dbReference type="Gene3D" id="1.10.10.2660">
    <property type="entry name" value="Ubiquitin-activating enzyme E1, SCCH domain"/>
    <property type="match status" value="1"/>
</dbReference>
<keyword evidence="11" id="KW-1185">Reference proteome</keyword>
<evidence type="ECO:0000256" key="3">
    <source>
        <dbReference type="ARBA" id="ARBA00022741"/>
    </source>
</evidence>
<dbReference type="InterPro" id="IPR033127">
    <property type="entry name" value="UBQ-activ_enz_E1_Cys_AS"/>
</dbReference>
<dbReference type="InterPro" id="IPR038252">
    <property type="entry name" value="UBA_E1_C_sf"/>
</dbReference>